<comment type="caution">
    <text evidence="2">The sequence shown here is derived from an EMBL/GenBank/DDBJ whole genome shotgun (WGS) entry which is preliminary data.</text>
</comment>
<feature type="transmembrane region" description="Helical" evidence="1">
    <location>
        <begin position="85"/>
        <end position="109"/>
    </location>
</feature>
<evidence type="ECO:0000313" key="2">
    <source>
        <dbReference type="EMBL" id="MFC3998157.1"/>
    </source>
</evidence>
<reference evidence="3" key="1">
    <citation type="journal article" date="2019" name="Int. J. Syst. Evol. Microbiol.">
        <title>The Global Catalogue of Microorganisms (GCM) 10K type strain sequencing project: providing services to taxonomists for standard genome sequencing and annotation.</title>
        <authorList>
            <consortium name="The Broad Institute Genomics Platform"/>
            <consortium name="The Broad Institute Genome Sequencing Center for Infectious Disease"/>
            <person name="Wu L."/>
            <person name="Ma J."/>
        </authorList>
    </citation>
    <scope>NUCLEOTIDE SEQUENCE [LARGE SCALE GENOMIC DNA]</scope>
    <source>
        <strain evidence="3">TBRC 1826</strain>
    </source>
</reference>
<dbReference type="EMBL" id="JBHSBH010000012">
    <property type="protein sequence ID" value="MFC3998157.1"/>
    <property type="molecule type" value="Genomic_DNA"/>
</dbReference>
<organism evidence="2 3">
    <name type="scientific">Nocardiopsis sediminis</name>
    <dbReference type="NCBI Taxonomy" id="1778267"/>
    <lineage>
        <taxon>Bacteria</taxon>
        <taxon>Bacillati</taxon>
        <taxon>Actinomycetota</taxon>
        <taxon>Actinomycetes</taxon>
        <taxon>Streptosporangiales</taxon>
        <taxon>Nocardiopsidaceae</taxon>
        <taxon>Nocardiopsis</taxon>
    </lineage>
</organism>
<sequence>MGDQPTRPTPPRIRNALLVLVIQVVYSVAVGLLILADIAVRIDHHQEVGLVPGVLIGISVILAAALALCAVFMRKRFDDARSAVFLVESLAIPAGLAVLLLTGMGLGALPGLMLPIAVMFSLRGDEADQWFDR</sequence>
<evidence type="ECO:0000256" key="1">
    <source>
        <dbReference type="SAM" id="Phobius"/>
    </source>
</evidence>
<keyword evidence="1" id="KW-0472">Membrane</keyword>
<dbReference type="RefSeq" id="WP_378535736.1">
    <property type="nucleotide sequence ID" value="NZ_JBHSBH010000012.1"/>
</dbReference>
<name>A0ABV8FT22_9ACTN</name>
<gene>
    <name evidence="2" type="ORF">ACFOVU_19685</name>
</gene>
<keyword evidence="1" id="KW-1133">Transmembrane helix</keyword>
<keyword evidence="3" id="KW-1185">Reference proteome</keyword>
<keyword evidence="1" id="KW-0812">Transmembrane</keyword>
<proteinExistence type="predicted"/>
<feature type="transmembrane region" description="Helical" evidence="1">
    <location>
        <begin position="16"/>
        <end position="36"/>
    </location>
</feature>
<dbReference type="Proteomes" id="UP001595847">
    <property type="component" value="Unassembled WGS sequence"/>
</dbReference>
<accession>A0ABV8FT22</accession>
<feature type="transmembrane region" description="Helical" evidence="1">
    <location>
        <begin position="48"/>
        <end position="73"/>
    </location>
</feature>
<protein>
    <submittedName>
        <fullName evidence="2">Uncharacterized protein</fullName>
    </submittedName>
</protein>
<evidence type="ECO:0000313" key="3">
    <source>
        <dbReference type="Proteomes" id="UP001595847"/>
    </source>
</evidence>